<dbReference type="GO" id="GO:0005524">
    <property type="term" value="F:ATP binding"/>
    <property type="evidence" value="ECO:0007669"/>
    <property type="project" value="UniProtKB-KW"/>
</dbReference>
<reference evidence="10 12" key="1">
    <citation type="submission" date="2016-10" db="EMBL/GenBank/DDBJ databases">
        <authorList>
            <person name="Varghese N."/>
            <person name="Submissions S."/>
        </authorList>
    </citation>
    <scope>NUCLEOTIDE SEQUENCE [LARGE SCALE GENOMIC DNA]</scope>
    <source>
        <strain evidence="10 12">DSM 26291</strain>
    </source>
</reference>
<dbReference type="Gene3D" id="1.10.287.380">
    <property type="entry name" value="Valyl-tRNA synthetase, C-terminal domain"/>
    <property type="match status" value="1"/>
</dbReference>
<dbReference type="PROSITE" id="PS50893">
    <property type="entry name" value="ABC_TRANSPORTER_2"/>
    <property type="match status" value="2"/>
</dbReference>
<keyword evidence="3 9" id="KW-0067">ATP-binding</keyword>
<evidence type="ECO:0000256" key="5">
    <source>
        <dbReference type="ARBA" id="ARBA00069073"/>
    </source>
</evidence>
<evidence type="ECO:0000256" key="6">
    <source>
        <dbReference type="SAM" id="Coils"/>
    </source>
</evidence>
<gene>
    <name evidence="9" type="primary">yheS</name>
    <name evidence="9" type="ORF">MARSALSMR5_03692</name>
    <name evidence="10" type="ORF">SAMN04487868_10648</name>
</gene>
<feature type="compositionally biased region" description="Low complexity" evidence="7">
    <location>
        <begin position="522"/>
        <end position="538"/>
    </location>
</feature>
<dbReference type="InterPro" id="IPR003593">
    <property type="entry name" value="AAA+_ATPase"/>
</dbReference>
<organism evidence="9 11">
    <name type="scientific">Marinobacter salarius</name>
    <dbReference type="NCBI Taxonomy" id="1420917"/>
    <lineage>
        <taxon>Bacteria</taxon>
        <taxon>Pseudomonadati</taxon>
        <taxon>Pseudomonadota</taxon>
        <taxon>Gammaproteobacteria</taxon>
        <taxon>Pseudomonadales</taxon>
        <taxon>Marinobacteraceae</taxon>
        <taxon>Marinobacter</taxon>
    </lineage>
</organism>
<dbReference type="Pfam" id="PF12848">
    <property type="entry name" value="ABC_tran_Xtn"/>
    <property type="match status" value="1"/>
</dbReference>
<proteinExistence type="inferred from homology"/>
<dbReference type="FunFam" id="3.40.50.300:FF:000011">
    <property type="entry name" value="Putative ABC transporter ATP-binding component"/>
    <property type="match status" value="1"/>
</dbReference>
<keyword evidence="2" id="KW-0547">Nucleotide-binding</keyword>
<dbReference type="CDD" id="cd03221">
    <property type="entry name" value="ABCF_EF-3"/>
    <property type="match status" value="2"/>
</dbReference>
<evidence type="ECO:0000313" key="12">
    <source>
        <dbReference type="Proteomes" id="UP000199211"/>
    </source>
</evidence>
<dbReference type="SMART" id="SM00382">
    <property type="entry name" value="AAA"/>
    <property type="match status" value="2"/>
</dbReference>
<evidence type="ECO:0000256" key="7">
    <source>
        <dbReference type="SAM" id="MobiDB-lite"/>
    </source>
</evidence>
<dbReference type="InterPro" id="IPR032524">
    <property type="entry name" value="ABC_tran_C"/>
</dbReference>
<dbReference type="InterPro" id="IPR027417">
    <property type="entry name" value="P-loop_NTPase"/>
</dbReference>
<dbReference type="InterPro" id="IPR003439">
    <property type="entry name" value="ABC_transporter-like_ATP-bd"/>
</dbReference>
<dbReference type="EMBL" id="CP020931">
    <property type="protein sequence ID" value="ARM85713.1"/>
    <property type="molecule type" value="Genomic_DNA"/>
</dbReference>
<name>A0A1W6KE84_9GAMM</name>
<dbReference type="Gene3D" id="3.40.50.300">
    <property type="entry name" value="P-loop containing nucleotide triphosphate hydrolases"/>
    <property type="match status" value="2"/>
</dbReference>
<feature type="domain" description="ABC transporter" evidence="8">
    <location>
        <begin position="1"/>
        <end position="231"/>
    </location>
</feature>
<keyword evidence="12" id="KW-1185">Reference proteome</keyword>
<dbReference type="Proteomes" id="UP000193100">
    <property type="component" value="Chromosome"/>
</dbReference>
<dbReference type="Pfam" id="PF16326">
    <property type="entry name" value="ABC_tran_CTD"/>
    <property type="match status" value="1"/>
</dbReference>
<evidence type="ECO:0000259" key="8">
    <source>
        <dbReference type="PROSITE" id="PS50893"/>
    </source>
</evidence>
<evidence type="ECO:0000256" key="2">
    <source>
        <dbReference type="ARBA" id="ARBA00022741"/>
    </source>
</evidence>
<dbReference type="Proteomes" id="UP000199211">
    <property type="component" value="Unassembled WGS sequence"/>
</dbReference>
<comment type="similarity">
    <text evidence="4">Belongs to the ABC transporter superfamily. ABCF family. YheS subfamily.</text>
</comment>
<dbReference type="PROSITE" id="PS00211">
    <property type="entry name" value="ABC_TRANSPORTER_1"/>
    <property type="match status" value="1"/>
</dbReference>
<dbReference type="InterPro" id="IPR017871">
    <property type="entry name" value="ABC_transporter-like_CS"/>
</dbReference>
<feature type="domain" description="ABC transporter" evidence="8">
    <location>
        <begin position="298"/>
        <end position="512"/>
    </location>
</feature>
<dbReference type="SUPFAM" id="SSF52540">
    <property type="entry name" value="P-loop containing nucleoside triphosphate hydrolases"/>
    <property type="match status" value="2"/>
</dbReference>
<dbReference type="FunFam" id="3.40.50.300:FF:002053">
    <property type="entry name" value="ABC transporter ATP-binding protein"/>
    <property type="match status" value="1"/>
</dbReference>
<evidence type="ECO:0000256" key="3">
    <source>
        <dbReference type="ARBA" id="ARBA00022840"/>
    </source>
</evidence>
<evidence type="ECO:0000313" key="11">
    <source>
        <dbReference type="Proteomes" id="UP000193100"/>
    </source>
</evidence>
<dbReference type="PANTHER" id="PTHR19211">
    <property type="entry name" value="ATP-BINDING TRANSPORT PROTEIN-RELATED"/>
    <property type="match status" value="1"/>
</dbReference>
<dbReference type="InterPro" id="IPR032781">
    <property type="entry name" value="ABC_tran_Xtn"/>
</dbReference>
<reference evidence="9 11" key="2">
    <citation type="submission" date="2017-04" db="EMBL/GenBank/DDBJ databases">
        <title>Genome Sequence of Marinobacter salarius strain SMR5 Isolated from a culture of the Diatom Skeletonema marinoi.</title>
        <authorList>
            <person name="Topel M."/>
            <person name="Pinder M.I.M."/>
            <person name="Johansson O.N."/>
            <person name="Kourtchenko O."/>
            <person name="Godhe A."/>
            <person name="Clarke A.K."/>
        </authorList>
    </citation>
    <scope>NUCLEOTIDE SEQUENCE [LARGE SCALE GENOMIC DNA]</scope>
    <source>
        <strain evidence="9 11">SMR5</strain>
    </source>
</reference>
<dbReference type="InterPro" id="IPR037118">
    <property type="entry name" value="Val-tRNA_synth_C_sf"/>
</dbReference>
<sequence length="636" mass="70673">MLEAVNLTIQPGQRVAIVGANGAGKSSLFQLLLGQLAPEQGSASLPGGCRIAHMAQEVAASSRTARDFVLDGDYDLRRMESELADAEERGDDHRIARIHGELDIHEAWSAPRRAEALLRGLGFSDADADRPVSSFSGGWRIRLNLAQALMRPSDLLLLDEPTNHLDLDACLWLENWLRRYEGTLLFISHDRDFMDRVATHLVHFDQRRLDLYTGNYSSFETQRSERIAQQQAGYERQQARIAEIQRFIDRFKAKATKARQAQSRVKALERMEKIAPAHVDSPFSFEFPVADKVSNPLMSIRNGAAGYGDAVVLEGINLSLLPGSRIGLLGPNGAGKSTLMDALRGQSTLLRGERTTGEHVAIGYFAQHQLESLDLDASPFLHLQRLAPKASEQSVRNFLGGFDFHGDEALSAIRSFSGGEKARVALAVIAWQKPNLLLLDEPTNHLDLEMRQALTMALQNFEGAIVVVSHDRHLLRNTVDDFWLVNEGRVTEYEGDLEDYERWLADRRKDETEAPRRESSEAQAAGGNALAADSGAGENAEDRKARKRAEAAIRQKLSPYRKQQGALEKEMDQLQSTLVTLEQSLSEPELYADQGKQKLKELLGQQAAAKSRLAEVEAEWLEISETVESLEAELTP</sequence>
<dbReference type="InterPro" id="IPR050611">
    <property type="entry name" value="ABCF"/>
</dbReference>
<dbReference type="AlphaFoldDB" id="A0A1W6KE84"/>
<evidence type="ECO:0000313" key="10">
    <source>
        <dbReference type="EMBL" id="SFL65637.1"/>
    </source>
</evidence>
<dbReference type="Pfam" id="PF00005">
    <property type="entry name" value="ABC_tran"/>
    <property type="match status" value="2"/>
</dbReference>
<protein>
    <recommendedName>
        <fullName evidence="5">Probable ATP-binding protein YheS</fullName>
    </recommendedName>
</protein>
<feature type="compositionally biased region" description="Basic and acidic residues" evidence="7">
    <location>
        <begin position="540"/>
        <end position="549"/>
    </location>
</feature>
<evidence type="ECO:0000313" key="9">
    <source>
        <dbReference type="EMBL" id="ARM85713.1"/>
    </source>
</evidence>
<dbReference type="PANTHER" id="PTHR19211:SF14">
    <property type="entry name" value="ATP-BINDING CASSETTE SUB-FAMILY F MEMBER 1"/>
    <property type="match status" value="1"/>
</dbReference>
<keyword evidence="1" id="KW-0677">Repeat</keyword>
<feature type="region of interest" description="Disordered" evidence="7">
    <location>
        <begin position="509"/>
        <end position="549"/>
    </location>
</feature>
<keyword evidence="6" id="KW-0175">Coiled coil</keyword>
<evidence type="ECO:0000256" key="1">
    <source>
        <dbReference type="ARBA" id="ARBA00022737"/>
    </source>
</evidence>
<accession>A0A1W6KE84</accession>
<dbReference type="GO" id="GO:0016887">
    <property type="term" value="F:ATP hydrolysis activity"/>
    <property type="evidence" value="ECO:0007669"/>
    <property type="project" value="InterPro"/>
</dbReference>
<dbReference type="GO" id="GO:0003677">
    <property type="term" value="F:DNA binding"/>
    <property type="evidence" value="ECO:0007669"/>
    <property type="project" value="InterPro"/>
</dbReference>
<feature type="coiled-coil region" evidence="6">
    <location>
        <begin position="564"/>
        <end position="633"/>
    </location>
</feature>
<accession>A0A1I4JHF5</accession>
<feature type="compositionally biased region" description="Basic and acidic residues" evidence="7">
    <location>
        <begin position="509"/>
        <end position="520"/>
    </location>
</feature>
<dbReference type="EMBL" id="FOTV01000006">
    <property type="protein sequence ID" value="SFL65637.1"/>
    <property type="molecule type" value="Genomic_DNA"/>
</dbReference>
<evidence type="ECO:0000256" key="4">
    <source>
        <dbReference type="ARBA" id="ARBA00061571"/>
    </source>
</evidence>